<dbReference type="NCBIfam" id="TIGR00488">
    <property type="entry name" value="bis(5'-nucleosyl)-tetraphosphatase (symmetrical) YqeK"/>
    <property type="match status" value="1"/>
</dbReference>
<keyword evidence="4" id="KW-0378">Hydrolase</keyword>
<gene>
    <name evidence="7" type="ORF">QQ91_015935</name>
</gene>
<reference evidence="7" key="3">
    <citation type="submission" date="2020-02" db="EMBL/GenBank/DDBJ databases">
        <authorList>
            <person name="Sarangi A.N."/>
            <person name="Ghosh S."/>
            <person name="Mukherjee M."/>
            <person name="Tripathy S."/>
        </authorList>
    </citation>
    <scope>NUCLEOTIDE SEQUENCE</scope>
    <source>
        <strain evidence="7">BDU141951</strain>
    </source>
</reference>
<dbReference type="InterPro" id="IPR051094">
    <property type="entry name" value="Diverse_Catalytic_Enzymes"/>
</dbReference>
<organism evidence="7">
    <name type="scientific">Lyngbya confervoides BDU141951</name>
    <dbReference type="NCBI Taxonomy" id="1574623"/>
    <lineage>
        <taxon>Bacteria</taxon>
        <taxon>Bacillati</taxon>
        <taxon>Cyanobacteriota</taxon>
        <taxon>Cyanophyceae</taxon>
        <taxon>Oscillatoriophycideae</taxon>
        <taxon>Oscillatoriales</taxon>
        <taxon>Microcoleaceae</taxon>
        <taxon>Lyngbya</taxon>
    </lineage>
</organism>
<evidence type="ECO:0000313" key="7">
    <source>
        <dbReference type="EMBL" id="NEV68603.1"/>
    </source>
</evidence>
<dbReference type="SMART" id="SM00471">
    <property type="entry name" value="HDc"/>
    <property type="match status" value="1"/>
</dbReference>
<evidence type="ECO:0000256" key="4">
    <source>
        <dbReference type="ARBA" id="ARBA00022801"/>
    </source>
</evidence>
<reference evidence="7" key="2">
    <citation type="journal article" date="2015" name="Genome Announc.">
        <title>Draft Genome Sequence of Filamentous Marine Cyanobacterium Lyngbya confervoides Strain BDU141951.</title>
        <authorList>
            <person name="Chandrababunaidu M.M."/>
            <person name="Sen D."/>
            <person name="Tripathy S."/>
        </authorList>
    </citation>
    <scope>NUCLEOTIDE SEQUENCE</scope>
    <source>
        <strain evidence="7">BDU141951</strain>
    </source>
</reference>
<dbReference type="InterPro" id="IPR006674">
    <property type="entry name" value="HD_domain"/>
</dbReference>
<sequence length="196" mass="21740">MRQEVLNWLHTAVPEVRLQHILRVEQMAIALAEAHQLSVVQAQQAALMHDLAKCFAPEKLLAVAAAEEWELDPAEQQVPHLLHAPVGAVVAREQFGITDETVLRAIAAHTLGSPDMDAIGAVVYLADALEPGRGDTPQLHHLRQLSYGDLWKATYETCVFSLQHLLERRRPVHPRTILTHNGLLTICRQSTQSVTA</sequence>
<dbReference type="GO" id="GO:0008803">
    <property type="term" value="F:bis(5'-nucleosyl)-tetraphosphatase (symmetrical) activity"/>
    <property type="evidence" value="ECO:0007669"/>
    <property type="project" value="UniProtKB-EC"/>
</dbReference>
<evidence type="ECO:0000256" key="6">
    <source>
        <dbReference type="ARBA" id="ARBA00049417"/>
    </source>
</evidence>
<evidence type="ECO:0000256" key="2">
    <source>
        <dbReference type="ARBA" id="ARBA00022723"/>
    </source>
</evidence>
<dbReference type="PROSITE" id="PS51831">
    <property type="entry name" value="HD"/>
    <property type="match status" value="1"/>
</dbReference>
<keyword evidence="5" id="KW-0408">Iron</keyword>
<accession>A0A0C1UVU4</accession>
<evidence type="ECO:0000256" key="5">
    <source>
        <dbReference type="ARBA" id="ARBA00023004"/>
    </source>
</evidence>
<proteinExistence type="predicted"/>
<dbReference type="PANTHER" id="PTHR35795:SF1">
    <property type="entry name" value="BIS(5'-NUCLEOSYL)-TETRAPHOSPHATASE, SYMMETRICAL"/>
    <property type="match status" value="1"/>
</dbReference>
<protein>
    <recommendedName>
        <fullName evidence="1">bis(5'-nucleosyl)-tetraphosphatase (symmetrical)</fullName>
        <ecNumber evidence="1">3.6.1.41</ecNumber>
    </recommendedName>
</protein>
<reference evidence="7" key="1">
    <citation type="submission" date="2014-11" db="EMBL/GenBank/DDBJ databases">
        <authorList>
            <person name="Malar M.C."/>
            <person name="Sen D."/>
            <person name="Tripathy S."/>
        </authorList>
    </citation>
    <scope>NUCLEOTIDE SEQUENCE</scope>
    <source>
        <strain evidence="7">BDU141951</strain>
    </source>
</reference>
<dbReference type="EC" id="3.6.1.41" evidence="1"/>
<dbReference type="CDD" id="cd00077">
    <property type="entry name" value="HDc"/>
    <property type="match status" value="1"/>
</dbReference>
<dbReference type="GO" id="GO:0000166">
    <property type="term" value="F:nucleotide binding"/>
    <property type="evidence" value="ECO:0007669"/>
    <property type="project" value="UniProtKB-KW"/>
</dbReference>
<dbReference type="AlphaFoldDB" id="A0A0C1UVU4"/>
<dbReference type="InterPro" id="IPR003607">
    <property type="entry name" value="HD/PDEase_dom"/>
</dbReference>
<dbReference type="Gene3D" id="1.10.3210.10">
    <property type="entry name" value="Hypothetical protein af1432"/>
    <property type="match status" value="1"/>
</dbReference>
<evidence type="ECO:0000256" key="3">
    <source>
        <dbReference type="ARBA" id="ARBA00022741"/>
    </source>
</evidence>
<keyword evidence="2" id="KW-0479">Metal-binding</keyword>
<comment type="catalytic activity">
    <reaction evidence="6">
        <text>P(1),P(4)-bis(5'-adenosyl) tetraphosphate + H2O = 2 ADP + 2 H(+)</text>
        <dbReference type="Rhea" id="RHEA:24252"/>
        <dbReference type="ChEBI" id="CHEBI:15377"/>
        <dbReference type="ChEBI" id="CHEBI:15378"/>
        <dbReference type="ChEBI" id="CHEBI:58141"/>
        <dbReference type="ChEBI" id="CHEBI:456216"/>
        <dbReference type="EC" id="3.6.1.41"/>
    </reaction>
</comment>
<dbReference type="SUPFAM" id="SSF109604">
    <property type="entry name" value="HD-domain/PDEase-like"/>
    <property type="match status" value="1"/>
</dbReference>
<name>A0A0C1UVU4_9CYAN</name>
<dbReference type="EMBL" id="JTHE02000003">
    <property type="protein sequence ID" value="NEV68603.1"/>
    <property type="molecule type" value="Genomic_DNA"/>
</dbReference>
<dbReference type="InterPro" id="IPR005249">
    <property type="entry name" value="YqeK"/>
</dbReference>
<comment type="caution">
    <text evidence="7">The sequence shown here is derived from an EMBL/GenBank/DDBJ whole genome shotgun (WGS) entry which is preliminary data.</text>
</comment>
<evidence type="ECO:0000256" key="1">
    <source>
        <dbReference type="ARBA" id="ARBA00012506"/>
    </source>
</evidence>
<dbReference type="PANTHER" id="PTHR35795">
    <property type="entry name" value="SLR1885 PROTEIN"/>
    <property type="match status" value="1"/>
</dbReference>
<dbReference type="GO" id="GO:0046872">
    <property type="term" value="F:metal ion binding"/>
    <property type="evidence" value="ECO:0007669"/>
    <property type="project" value="UniProtKB-KW"/>
</dbReference>
<keyword evidence="3" id="KW-0547">Nucleotide-binding</keyword>
<dbReference type="Pfam" id="PF01966">
    <property type="entry name" value="HD"/>
    <property type="match status" value="1"/>
</dbReference>